<dbReference type="AlphaFoldDB" id="A0A285PQQ8"/>
<evidence type="ECO:0000259" key="6">
    <source>
        <dbReference type="Pfam" id="PF08543"/>
    </source>
</evidence>
<dbReference type="GO" id="GO:0009443">
    <property type="term" value="P:pyridoxal 5'-phosphate salvage"/>
    <property type="evidence" value="ECO:0007669"/>
    <property type="project" value="InterPro"/>
</dbReference>
<evidence type="ECO:0000256" key="2">
    <source>
        <dbReference type="ARBA" id="ARBA00022679"/>
    </source>
</evidence>
<dbReference type="RefSeq" id="WP_096239408.1">
    <property type="nucleotide sequence ID" value="NZ_LT907978.1"/>
</dbReference>
<evidence type="ECO:0000256" key="3">
    <source>
        <dbReference type="ARBA" id="ARBA00022741"/>
    </source>
</evidence>
<dbReference type="PANTHER" id="PTHR10534">
    <property type="entry name" value="PYRIDOXAL KINASE"/>
    <property type="match status" value="1"/>
</dbReference>
<keyword evidence="8" id="KW-1185">Reference proteome</keyword>
<dbReference type="CDD" id="cd01173">
    <property type="entry name" value="pyridoxal_pyridoxamine_kinase"/>
    <property type="match status" value="1"/>
</dbReference>
<dbReference type="SUPFAM" id="SSF53613">
    <property type="entry name" value="Ribokinase-like"/>
    <property type="match status" value="1"/>
</dbReference>
<accession>A0A285PQQ8</accession>
<keyword evidence="5" id="KW-0067">ATP-binding</keyword>
<dbReference type="PANTHER" id="PTHR10534:SF2">
    <property type="entry name" value="PYRIDOXAL KINASE"/>
    <property type="match status" value="1"/>
</dbReference>
<dbReference type="KEGG" id="ehl:EHLA_0805"/>
<organism evidence="7 8">
    <name type="scientific">Anaerobutyricum hallii</name>
    <dbReference type="NCBI Taxonomy" id="39488"/>
    <lineage>
        <taxon>Bacteria</taxon>
        <taxon>Bacillati</taxon>
        <taxon>Bacillota</taxon>
        <taxon>Clostridia</taxon>
        <taxon>Lachnospirales</taxon>
        <taxon>Lachnospiraceae</taxon>
        <taxon>Anaerobutyricum</taxon>
    </lineage>
</organism>
<evidence type="ECO:0000256" key="4">
    <source>
        <dbReference type="ARBA" id="ARBA00022777"/>
    </source>
</evidence>
<dbReference type="STRING" id="39488.ERS852450_02966"/>
<keyword evidence="2 7" id="KW-0808">Transferase</keyword>
<feature type="domain" description="Pyridoxamine kinase/Phosphomethylpyrimidine kinase" evidence="6">
    <location>
        <begin position="72"/>
        <end position="257"/>
    </location>
</feature>
<dbReference type="Gene3D" id="3.40.1190.20">
    <property type="match status" value="1"/>
</dbReference>
<sequence length="273" mass="30481">MKRQKRVAVINDVTGFGRCSAAVAQPIISAMKIQCCVMPTAILSVHTGFPNYFLQDYTPYLETYMNSWEETGIEFDGITTGFIGSKEQIGLVVEFFKKFKKENTLAVVDPVMGDYGKLYSSYTDDMCLEMKKLLPYADVLTPNLTEACRILDLDYHKVDLSEEGLEAICEALSEMGPDRIVITGLQQGDLIFNYIFEKDKTSELLSTRKIGGDRSGTGDVFSSIVTGALVQGQDFKTAVKRAVTFLDKAIAYTAQMGLPWNYGICFEEYLEEI</sequence>
<evidence type="ECO:0000313" key="7">
    <source>
        <dbReference type="EMBL" id="SOB71552.1"/>
    </source>
</evidence>
<keyword evidence="3" id="KW-0547">Nucleotide-binding</keyword>
<dbReference type="Proteomes" id="UP000217549">
    <property type="component" value="Chromosome I"/>
</dbReference>
<dbReference type="NCBIfam" id="NF005491">
    <property type="entry name" value="PRK07105.1"/>
    <property type="match status" value="1"/>
</dbReference>
<dbReference type="InterPro" id="IPR004625">
    <property type="entry name" value="PyrdxlKinase"/>
</dbReference>
<dbReference type="EMBL" id="LT907978">
    <property type="protein sequence ID" value="SOB71552.1"/>
    <property type="molecule type" value="Genomic_DNA"/>
</dbReference>
<reference evidence="8" key="1">
    <citation type="submission" date="2017-09" db="EMBL/GenBank/DDBJ databases">
        <authorList>
            <person name="Shetty A S."/>
        </authorList>
    </citation>
    <scope>NUCLEOTIDE SEQUENCE [LARGE SCALE GENOMIC DNA]</scope>
</reference>
<dbReference type="EC" id="2.7.1.35" evidence="1"/>
<dbReference type="GO" id="GO:0005524">
    <property type="term" value="F:ATP binding"/>
    <property type="evidence" value="ECO:0007669"/>
    <property type="project" value="UniProtKB-KW"/>
</dbReference>
<keyword evidence="4 7" id="KW-0418">Kinase</keyword>
<gene>
    <name evidence="7" type="ORF">EHLA_0805</name>
</gene>
<dbReference type="InterPro" id="IPR029056">
    <property type="entry name" value="Ribokinase-like"/>
</dbReference>
<dbReference type="GO" id="GO:0005829">
    <property type="term" value="C:cytosol"/>
    <property type="evidence" value="ECO:0007669"/>
    <property type="project" value="TreeGrafter"/>
</dbReference>
<proteinExistence type="predicted"/>
<evidence type="ECO:0000313" key="8">
    <source>
        <dbReference type="Proteomes" id="UP000217549"/>
    </source>
</evidence>
<protein>
    <recommendedName>
        <fullName evidence="1">pyridoxal kinase</fullName>
        <ecNumber evidence="1">2.7.1.35</ecNumber>
    </recommendedName>
</protein>
<evidence type="ECO:0000256" key="5">
    <source>
        <dbReference type="ARBA" id="ARBA00022840"/>
    </source>
</evidence>
<dbReference type="GO" id="GO:0008478">
    <property type="term" value="F:pyridoxal kinase activity"/>
    <property type="evidence" value="ECO:0007669"/>
    <property type="project" value="UniProtKB-EC"/>
</dbReference>
<name>A0A285PQQ8_9FIRM</name>
<evidence type="ECO:0000256" key="1">
    <source>
        <dbReference type="ARBA" id="ARBA00012104"/>
    </source>
</evidence>
<dbReference type="InterPro" id="IPR013749">
    <property type="entry name" value="PM/HMP-P_kinase-1"/>
</dbReference>
<dbReference type="Pfam" id="PF08543">
    <property type="entry name" value="Phos_pyr_kin"/>
    <property type="match status" value="1"/>
</dbReference>